<gene>
    <name evidence="2" type="ORF">SK128_022259</name>
</gene>
<dbReference type="InterPro" id="IPR003609">
    <property type="entry name" value="Pan_app"/>
</dbReference>
<evidence type="ECO:0000259" key="1">
    <source>
        <dbReference type="PROSITE" id="PS50948"/>
    </source>
</evidence>
<comment type="caution">
    <text evidence="2">The sequence shown here is derived from an EMBL/GenBank/DDBJ whole genome shotgun (WGS) entry which is preliminary data.</text>
</comment>
<keyword evidence="3" id="KW-1185">Reference proteome</keyword>
<evidence type="ECO:0000313" key="2">
    <source>
        <dbReference type="EMBL" id="KAK7069196.1"/>
    </source>
</evidence>
<protein>
    <recommendedName>
        <fullName evidence="1">Apple domain-containing protein</fullName>
    </recommendedName>
</protein>
<dbReference type="Gene3D" id="3.50.4.10">
    <property type="entry name" value="Hepatocyte Growth Factor"/>
    <property type="match status" value="1"/>
</dbReference>
<dbReference type="Pfam" id="PF00024">
    <property type="entry name" value="PAN_1"/>
    <property type="match status" value="1"/>
</dbReference>
<dbReference type="Proteomes" id="UP001381693">
    <property type="component" value="Unassembled WGS sequence"/>
</dbReference>
<accession>A0AAN8WNA9</accession>
<dbReference type="EMBL" id="JAXCGZ010017001">
    <property type="protein sequence ID" value="KAK7069196.1"/>
    <property type="molecule type" value="Genomic_DNA"/>
</dbReference>
<dbReference type="SUPFAM" id="SSF57414">
    <property type="entry name" value="Hairpin loop containing domain-like"/>
    <property type="match status" value="1"/>
</dbReference>
<dbReference type="InterPro" id="IPR052774">
    <property type="entry name" value="Celegans_DevNeuronal_Protein"/>
</dbReference>
<dbReference type="CDD" id="cd01099">
    <property type="entry name" value="PAN_AP_HGF"/>
    <property type="match status" value="1"/>
</dbReference>
<evidence type="ECO:0000313" key="3">
    <source>
        <dbReference type="Proteomes" id="UP001381693"/>
    </source>
</evidence>
<dbReference type="PANTHER" id="PTHR47327:SF1">
    <property type="entry name" value="RE15579P"/>
    <property type="match status" value="1"/>
</dbReference>
<dbReference type="PANTHER" id="PTHR47327">
    <property type="entry name" value="FI18240P1-RELATED"/>
    <property type="match status" value="1"/>
</dbReference>
<dbReference type="PROSITE" id="PS50948">
    <property type="entry name" value="PAN"/>
    <property type="match status" value="1"/>
</dbReference>
<proteinExistence type="predicted"/>
<dbReference type="GO" id="GO:0009653">
    <property type="term" value="P:anatomical structure morphogenesis"/>
    <property type="evidence" value="ECO:0007669"/>
    <property type="project" value="TreeGrafter"/>
</dbReference>
<dbReference type="AlphaFoldDB" id="A0AAN8WNA9"/>
<organism evidence="2 3">
    <name type="scientific">Halocaridina rubra</name>
    <name type="common">Hawaiian red shrimp</name>
    <dbReference type="NCBI Taxonomy" id="373956"/>
    <lineage>
        <taxon>Eukaryota</taxon>
        <taxon>Metazoa</taxon>
        <taxon>Ecdysozoa</taxon>
        <taxon>Arthropoda</taxon>
        <taxon>Crustacea</taxon>
        <taxon>Multicrustacea</taxon>
        <taxon>Malacostraca</taxon>
        <taxon>Eumalacostraca</taxon>
        <taxon>Eucarida</taxon>
        <taxon>Decapoda</taxon>
        <taxon>Pleocyemata</taxon>
        <taxon>Caridea</taxon>
        <taxon>Atyoidea</taxon>
        <taxon>Atyidae</taxon>
        <taxon>Halocaridina</taxon>
    </lineage>
</organism>
<feature type="domain" description="Apple" evidence="1">
    <location>
        <begin position="1"/>
        <end position="71"/>
    </location>
</feature>
<reference evidence="2 3" key="1">
    <citation type="submission" date="2023-11" db="EMBL/GenBank/DDBJ databases">
        <title>Halocaridina rubra genome assembly.</title>
        <authorList>
            <person name="Smith C."/>
        </authorList>
    </citation>
    <scope>NUCLEOTIDE SEQUENCE [LARGE SCALE GENOMIC DNA]</scope>
    <source>
        <strain evidence="2">EP-1</strain>
        <tissue evidence="2">Whole</tissue>
    </source>
</reference>
<name>A0AAN8WNA9_HALRR</name>
<sequence>MIKGLDNALIFTSTKEACLASCLNERRFTCRSAEYNYVTLQCHLSEHDRRSVSENVEMVDVQGVDYFENLCLGCKYFY</sequence>